<sequence>MRVLKYILFCFVLGLAALPSYAQQDDQLPQKEFVYGVNFNTNGGLIGGSMIKSSRYLHDSWFKFWALEVVEVKHPKENRRYSSSTGNSFIYGKSNYLFVLRPEIGREYVFFRKAPESGVQVNGVVAAGPSIGLLAPYYIVYDYTDYSRGPNAVADYRVEAYNPEIHTDFENRIRGSAAFFTGLGESKFRPGLHVRGGVNFEYGRYREDVTGVEVGFVLEAFAKKMVIIPQADNAQFFPSFYLTLYYGRRK</sequence>
<dbReference type="AlphaFoldDB" id="A0A7L7LGI8"/>
<evidence type="ECO:0000313" key="2">
    <source>
        <dbReference type="EMBL" id="QMU31635.1"/>
    </source>
</evidence>
<evidence type="ECO:0000256" key="1">
    <source>
        <dbReference type="SAM" id="SignalP"/>
    </source>
</evidence>
<feature type="signal peptide" evidence="1">
    <location>
        <begin position="1"/>
        <end position="22"/>
    </location>
</feature>
<evidence type="ECO:0008006" key="4">
    <source>
        <dbReference type="Google" id="ProtNLM"/>
    </source>
</evidence>
<dbReference type="Proteomes" id="UP000514509">
    <property type="component" value="Chromosome"/>
</dbReference>
<keyword evidence="3" id="KW-1185">Reference proteome</keyword>
<proteinExistence type="predicted"/>
<keyword evidence="1" id="KW-0732">Signal</keyword>
<gene>
    <name evidence="2" type="ORF">HUW48_20150</name>
</gene>
<name>A0A7L7LGI8_9BACT</name>
<reference evidence="2 3" key="2">
    <citation type="submission" date="2020-08" db="EMBL/GenBank/DDBJ databases">
        <title>Adhaeribacter dokdonensis sp. nov., isolated from the rhizosphere of Elymus tsukushiensis, a plant native to the Dokdo Islands, Republic of Korea.</title>
        <authorList>
            <person name="Ghim S.Y."/>
        </authorList>
    </citation>
    <scope>NUCLEOTIDE SEQUENCE [LARGE SCALE GENOMIC DNA]</scope>
    <source>
        <strain evidence="2 3">KUDC8001</strain>
    </source>
</reference>
<dbReference type="KEGG" id="add:HUW48_20150"/>
<dbReference type="EMBL" id="CP055153">
    <property type="protein sequence ID" value="QMU31635.1"/>
    <property type="molecule type" value="Genomic_DNA"/>
</dbReference>
<feature type="chain" id="PRO_5029565678" description="Outer membrane beta-barrel protein" evidence="1">
    <location>
        <begin position="23"/>
        <end position="250"/>
    </location>
</feature>
<protein>
    <recommendedName>
        <fullName evidence="4">Outer membrane beta-barrel protein</fullName>
    </recommendedName>
</protein>
<evidence type="ECO:0000313" key="3">
    <source>
        <dbReference type="Proteomes" id="UP000514509"/>
    </source>
</evidence>
<accession>A0A7L7LGI8</accession>
<reference evidence="2 3" key="1">
    <citation type="submission" date="2020-06" db="EMBL/GenBank/DDBJ databases">
        <authorList>
            <person name="Hwang Y.J."/>
        </authorList>
    </citation>
    <scope>NUCLEOTIDE SEQUENCE [LARGE SCALE GENOMIC DNA]</scope>
    <source>
        <strain evidence="2 3">KUDC8001</strain>
    </source>
</reference>
<organism evidence="2 3">
    <name type="scientific">Adhaeribacter radiodurans</name>
    <dbReference type="NCBI Taxonomy" id="2745197"/>
    <lineage>
        <taxon>Bacteria</taxon>
        <taxon>Pseudomonadati</taxon>
        <taxon>Bacteroidota</taxon>
        <taxon>Cytophagia</taxon>
        <taxon>Cytophagales</taxon>
        <taxon>Hymenobacteraceae</taxon>
        <taxon>Adhaeribacter</taxon>
    </lineage>
</organism>